<dbReference type="OrthoDB" id="2322090at2"/>
<sequence>MITLIISVALVMVSNVQLQNYQQQLVLNNTTRQVKTSIEQAARVSAIRHEAMTINYFVNSSLITFRGRHYSRDLYLDKNIEIYGLKDLTASQKGFIAPRTIKISDHKNSQKIKLQMMWGRAIDD</sequence>
<reference evidence="1 2" key="1">
    <citation type="submission" date="2019-09" db="EMBL/GenBank/DDBJ databases">
        <title>Genome sequencing of Lactobacillus acetotolerans.</title>
        <authorList>
            <person name="Kim K."/>
        </authorList>
    </citation>
    <scope>NUCLEOTIDE SEQUENCE [LARGE SCALE GENOMIC DNA]</scope>
    <source>
        <strain evidence="1 2">LA749</strain>
    </source>
</reference>
<gene>
    <name evidence="1" type="ORF">LA749_05550</name>
</gene>
<evidence type="ECO:0000313" key="2">
    <source>
        <dbReference type="Proteomes" id="UP000325393"/>
    </source>
</evidence>
<dbReference type="EMBL" id="CP044496">
    <property type="protein sequence ID" value="QFG51999.1"/>
    <property type="molecule type" value="Genomic_DNA"/>
</dbReference>
<organism evidence="1 2">
    <name type="scientific">Lactobacillus acetotolerans</name>
    <dbReference type="NCBI Taxonomy" id="1600"/>
    <lineage>
        <taxon>Bacteria</taxon>
        <taxon>Bacillati</taxon>
        <taxon>Bacillota</taxon>
        <taxon>Bacilli</taxon>
        <taxon>Lactobacillales</taxon>
        <taxon>Lactobacillaceae</taxon>
        <taxon>Lactobacillus</taxon>
    </lineage>
</organism>
<accession>A0A353UBZ5</accession>
<evidence type="ECO:0000313" key="1">
    <source>
        <dbReference type="EMBL" id="QFG51999.1"/>
    </source>
</evidence>
<dbReference type="Proteomes" id="UP000325393">
    <property type="component" value="Chromosome"/>
</dbReference>
<dbReference type="RefSeq" id="WP_054682010.1">
    <property type="nucleotide sequence ID" value="NZ_CALFMW010000125.1"/>
</dbReference>
<protein>
    <submittedName>
        <fullName evidence="1">Prepilin-type cleavage/methylation protein</fullName>
    </submittedName>
</protein>
<name>A0A353UBZ5_9LACO</name>
<proteinExistence type="predicted"/>
<dbReference type="AlphaFoldDB" id="A0A353UBZ5"/>